<dbReference type="OrthoDB" id="9787292at2"/>
<dbReference type="InterPro" id="IPR036291">
    <property type="entry name" value="NAD(P)-bd_dom_sf"/>
</dbReference>
<dbReference type="Gene3D" id="3.40.50.720">
    <property type="entry name" value="NAD(P)-binding Rossmann-like Domain"/>
    <property type="match status" value="1"/>
</dbReference>
<evidence type="ECO:0000259" key="1">
    <source>
        <dbReference type="Pfam" id="PF13460"/>
    </source>
</evidence>
<dbReference type="EMBL" id="RFFH01000020">
    <property type="protein sequence ID" value="RMI28547.1"/>
    <property type="molecule type" value="Genomic_DNA"/>
</dbReference>
<protein>
    <submittedName>
        <fullName evidence="2">Epimerase</fullName>
    </submittedName>
</protein>
<evidence type="ECO:0000313" key="3">
    <source>
        <dbReference type="Proteomes" id="UP000279275"/>
    </source>
</evidence>
<dbReference type="Pfam" id="PF13460">
    <property type="entry name" value="NAD_binding_10"/>
    <property type="match status" value="1"/>
</dbReference>
<sequence>MQTSKFSNSRDTGVRYPPLVPRPFCVVYVATLLRCVRTALANHLPGPGGCHLPGPGRRTLCADRRPEPLLVAAGHEVAGMTRSPEKARLLAAIGAEPVVCNAFDADGLAAAVTAFAPELGYAPALPDDATRLPAGRAANARIRRDGTTNLLAATRAAGVSRFIAQSVAWEMSGEGQAAKDFLEQSVPAARGVVQYGQFYGPGTYYPSTLPTLPRIALEEAAARTAHALDLTTGINEFTEESATA</sequence>
<dbReference type="SUPFAM" id="SSF51735">
    <property type="entry name" value="NAD(P)-binding Rossmann-fold domains"/>
    <property type="match status" value="1"/>
</dbReference>
<dbReference type="AlphaFoldDB" id="A0A3M2KSB7"/>
<evidence type="ECO:0000313" key="2">
    <source>
        <dbReference type="EMBL" id="RMI28547.1"/>
    </source>
</evidence>
<name>A0A3M2KSB7_9NOCA</name>
<gene>
    <name evidence="2" type="ORF">EBN03_29470</name>
</gene>
<dbReference type="InterPro" id="IPR016040">
    <property type="entry name" value="NAD(P)-bd_dom"/>
</dbReference>
<dbReference type="Proteomes" id="UP000279275">
    <property type="component" value="Unassembled WGS sequence"/>
</dbReference>
<organism evidence="2 3">
    <name type="scientific">Nocardia stercoris</name>
    <dbReference type="NCBI Taxonomy" id="2483361"/>
    <lineage>
        <taxon>Bacteria</taxon>
        <taxon>Bacillati</taxon>
        <taxon>Actinomycetota</taxon>
        <taxon>Actinomycetes</taxon>
        <taxon>Mycobacteriales</taxon>
        <taxon>Nocardiaceae</taxon>
        <taxon>Nocardia</taxon>
    </lineage>
</organism>
<keyword evidence="3" id="KW-1185">Reference proteome</keyword>
<reference evidence="2 3" key="1">
    <citation type="submission" date="2018-10" db="EMBL/GenBank/DDBJ databases">
        <title>Isolation from cow dung.</title>
        <authorList>
            <person name="Ling L."/>
        </authorList>
    </citation>
    <scope>NUCLEOTIDE SEQUENCE [LARGE SCALE GENOMIC DNA]</scope>
    <source>
        <strain evidence="2 3">NEAU-LL90</strain>
    </source>
</reference>
<comment type="caution">
    <text evidence="2">The sequence shown here is derived from an EMBL/GenBank/DDBJ whole genome shotgun (WGS) entry which is preliminary data.</text>
</comment>
<feature type="domain" description="NAD(P)-binding" evidence="1">
    <location>
        <begin position="69"/>
        <end position="167"/>
    </location>
</feature>
<proteinExistence type="predicted"/>
<accession>A0A3M2KSB7</accession>